<evidence type="ECO:0000313" key="2">
    <source>
        <dbReference type="Proteomes" id="UP001057279"/>
    </source>
</evidence>
<proteinExistence type="predicted"/>
<keyword evidence="2" id="KW-1185">Reference proteome</keyword>
<comment type="caution">
    <text evidence="1">The sequence shown here is derived from an EMBL/GenBank/DDBJ whole genome shotgun (WGS) entry which is preliminary data.</text>
</comment>
<accession>A0ACB9UNU6</accession>
<reference evidence="1" key="1">
    <citation type="submission" date="2022-03" db="EMBL/GenBank/DDBJ databases">
        <title>Genomic analyses of argali, domestic sheep and their hybrids provide insights into chromosomal evolution, heterosis and genetic basis of agronomic traits.</title>
        <authorList>
            <person name="Li M."/>
        </authorList>
    </citation>
    <scope>NUCLEOTIDE SEQUENCE</scope>
    <source>
        <strain evidence="1">F1 hybrid</strain>
    </source>
</reference>
<organism evidence="1 2">
    <name type="scientific">Ovis ammon polii x Ovis aries</name>
    <dbReference type="NCBI Taxonomy" id="2918886"/>
    <lineage>
        <taxon>Eukaryota</taxon>
        <taxon>Metazoa</taxon>
        <taxon>Chordata</taxon>
        <taxon>Craniata</taxon>
        <taxon>Vertebrata</taxon>
        <taxon>Euteleostomi</taxon>
        <taxon>Mammalia</taxon>
        <taxon>Eutheria</taxon>
        <taxon>Laurasiatheria</taxon>
        <taxon>Artiodactyla</taxon>
        <taxon>Ruminantia</taxon>
        <taxon>Pecora</taxon>
        <taxon>Bovidae</taxon>
        <taxon>Caprinae</taxon>
        <taxon>Ovis</taxon>
    </lineage>
</organism>
<dbReference type="EMBL" id="CM043038">
    <property type="protein sequence ID" value="KAI4575308.1"/>
    <property type="molecule type" value="Genomic_DNA"/>
</dbReference>
<protein>
    <submittedName>
        <fullName evidence="1">Uncharacterized protein</fullName>
    </submittedName>
</protein>
<name>A0ACB9UNU6_9CETA</name>
<dbReference type="Proteomes" id="UP001057279">
    <property type="component" value="Linkage Group LG13"/>
</dbReference>
<sequence>MEHSEDALETASSGEGEARTEGRRGPEKIFKVGNLRACFTADNIQGQERDQRGGKDMGKGEAVKTTRSSKIEEVEEAGFGLLLGKTPPPRIRAHDCPHGSKKKGVKVEQRGQSPLTISFDPTAQERCHSPKRAKEFGERVLLTTQTEEFWLEPNRSARLKHHGGIYTDDQNTDRALKRLVVHKENQTYRNLKNRGLIIGRCDAVAEGGKDRNQRFPPLQCSVQGPEQC</sequence>
<gene>
    <name evidence="1" type="ORF">MJG53_011511</name>
</gene>
<evidence type="ECO:0000313" key="1">
    <source>
        <dbReference type="EMBL" id="KAI4575308.1"/>
    </source>
</evidence>